<dbReference type="EMBL" id="JAGFMF010011739">
    <property type="protein sequence ID" value="KAG8514644.1"/>
    <property type="molecule type" value="Genomic_DNA"/>
</dbReference>
<keyword evidence="2" id="KW-1185">Reference proteome</keyword>
<name>A0A8J6DND1_GALPY</name>
<sequence length="42" mass="4859">MLKCLRTDFNMTDTLDKDEPRKAALDKAKQAKVVAYNEETKK</sequence>
<evidence type="ECO:0000313" key="2">
    <source>
        <dbReference type="Proteomes" id="UP000700334"/>
    </source>
</evidence>
<protein>
    <submittedName>
        <fullName evidence="1">Uncharacterized protein</fullName>
    </submittedName>
</protein>
<dbReference type="Proteomes" id="UP000700334">
    <property type="component" value="Unassembled WGS sequence"/>
</dbReference>
<gene>
    <name evidence="1" type="ORF">J0S82_006383</name>
</gene>
<feature type="non-terminal residue" evidence="1">
    <location>
        <position position="1"/>
    </location>
</feature>
<accession>A0A8J6DND1</accession>
<evidence type="ECO:0000313" key="1">
    <source>
        <dbReference type="EMBL" id="KAG8514644.1"/>
    </source>
</evidence>
<organism evidence="1 2">
    <name type="scientific">Galemys pyrenaicus</name>
    <name type="common">Iberian desman</name>
    <name type="synonym">Pyrenean desman</name>
    <dbReference type="NCBI Taxonomy" id="202257"/>
    <lineage>
        <taxon>Eukaryota</taxon>
        <taxon>Metazoa</taxon>
        <taxon>Chordata</taxon>
        <taxon>Craniata</taxon>
        <taxon>Vertebrata</taxon>
        <taxon>Euteleostomi</taxon>
        <taxon>Mammalia</taxon>
        <taxon>Eutheria</taxon>
        <taxon>Laurasiatheria</taxon>
        <taxon>Eulipotyphla</taxon>
        <taxon>Talpidae</taxon>
        <taxon>Galemys</taxon>
    </lineage>
</organism>
<reference evidence="1" key="1">
    <citation type="journal article" date="2021" name="Evol. Appl.">
        <title>The genome of the Pyrenean desman and the effects of bottlenecks and inbreeding on the genomic landscape of an endangered species.</title>
        <authorList>
            <person name="Escoda L."/>
            <person name="Castresana J."/>
        </authorList>
    </citation>
    <scope>NUCLEOTIDE SEQUENCE</scope>
    <source>
        <strain evidence="1">IBE-C5619</strain>
    </source>
</reference>
<proteinExistence type="predicted"/>
<comment type="caution">
    <text evidence="1">The sequence shown here is derived from an EMBL/GenBank/DDBJ whole genome shotgun (WGS) entry which is preliminary data.</text>
</comment>
<dbReference type="AlphaFoldDB" id="A0A8J6DND1"/>